<gene>
    <name evidence="2" type="ORF">FGO68_gene10427</name>
</gene>
<accession>A0A8J8NM77</accession>
<comment type="caution">
    <text evidence="2">The sequence shown here is derived from an EMBL/GenBank/DDBJ whole genome shotgun (WGS) entry which is preliminary data.</text>
</comment>
<dbReference type="PANTHER" id="PTHR23084">
    <property type="entry name" value="PHOSPHATIDYLINOSITOL-4-PHOSPHATE 5-KINASE RELATED"/>
    <property type="match status" value="1"/>
</dbReference>
<keyword evidence="1" id="KW-0677">Repeat</keyword>
<dbReference type="Proteomes" id="UP000785679">
    <property type="component" value="Unassembled WGS sequence"/>
</dbReference>
<organism evidence="2 3">
    <name type="scientific">Halteria grandinella</name>
    <dbReference type="NCBI Taxonomy" id="5974"/>
    <lineage>
        <taxon>Eukaryota</taxon>
        <taxon>Sar</taxon>
        <taxon>Alveolata</taxon>
        <taxon>Ciliophora</taxon>
        <taxon>Intramacronucleata</taxon>
        <taxon>Spirotrichea</taxon>
        <taxon>Stichotrichia</taxon>
        <taxon>Sporadotrichida</taxon>
        <taxon>Halteriidae</taxon>
        <taxon>Halteria</taxon>
    </lineage>
</organism>
<dbReference type="SMART" id="SM00698">
    <property type="entry name" value="MORN"/>
    <property type="match status" value="5"/>
</dbReference>
<evidence type="ECO:0000313" key="3">
    <source>
        <dbReference type="Proteomes" id="UP000785679"/>
    </source>
</evidence>
<protein>
    <recommendedName>
        <fullName evidence="4">MORN repeat protein</fullName>
    </recommendedName>
</protein>
<evidence type="ECO:0008006" key="4">
    <source>
        <dbReference type="Google" id="ProtNLM"/>
    </source>
</evidence>
<keyword evidence="3" id="KW-1185">Reference proteome</keyword>
<dbReference type="SUPFAM" id="SSF82185">
    <property type="entry name" value="Histone H3 K4-specific methyltransferase SET7/9 N-terminal domain"/>
    <property type="match status" value="1"/>
</dbReference>
<dbReference type="Gene3D" id="2.20.110.10">
    <property type="entry name" value="Histone H3 K4-specific methyltransferase SET7/9 N-terminal domain"/>
    <property type="match status" value="2"/>
</dbReference>
<reference evidence="2" key="1">
    <citation type="submission" date="2019-06" db="EMBL/GenBank/DDBJ databases">
        <authorList>
            <person name="Zheng W."/>
        </authorList>
    </citation>
    <scope>NUCLEOTIDE SEQUENCE</scope>
    <source>
        <strain evidence="2">QDHG01</strain>
    </source>
</reference>
<name>A0A8J8NM77_HALGN</name>
<sequence length="289" mass="32546">MEPLIVDQSEGIKPQLPSFTQSGLDDFLKIIKERGHEKLVDAAILHGLSLSSLNSHKADNKEVRQLPFEGFEKLQQGGIYYGQCVDGMRDGYGLLYCTNRSGIPLMYLCQWEKGKPTKGCGLGILKDKWNKYEGHFDERYLRTGNGSWEDEIGAWYQGEFKAGMRNGNGKYRNLEGGVYEGQWKADKMSGNGKFEWPNGNIYEGQWKNSNLDGIGKLKYPNGSIYEGGFKDSCEHGQGKLTSTNGQFLVGEWENRGPIGVHNCFTKNGTLLYYYTYNIDGTLVKIVEIL</sequence>
<dbReference type="PANTHER" id="PTHR23084:SF263">
    <property type="entry name" value="MORN REPEAT-CONTAINING PROTEIN 1"/>
    <property type="match status" value="1"/>
</dbReference>
<dbReference type="OrthoDB" id="203073at2759"/>
<dbReference type="InterPro" id="IPR003409">
    <property type="entry name" value="MORN"/>
</dbReference>
<evidence type="ECO:0000313" key="2">
    <source>
        <dbReference type="EMBL" id="TNV76675.1"/>
    </source>
</evidence>
<dbReference type="AlphaFoldDB" id="A0A8J8NM77"/>
<evidence type="ECO:0000256" key="1">
    <source>
        <dbReference type="ARBA" id="ARBA00022737"/>
    </source>
</evidence>
<dbReference type="Pfam" id="PF02493">
    <property type="entry name" value="MORN"/>
    <property type="match status" value="5"/>
</dbReference>
<dbReference type="EMBL" id="RRYP01013159">
    <property type="protein sequence ID" value="TNV76675.1"/>
    <property type="molecule type" value="Genomic_DNA"/>
</dbReference>
<proteinExistence type="predicted"/>